<comment type="similarity">
    <text evidence="2">Belongs to the sphingosine N-acyltransferase family.</text>
</comment>
<feature type="region of interest" description="Disordered" evidence="6">
    <location>
        <begin position="454"/>
        <end position="473"/>
    </location>
</feature>
<feature type="transmembrane region" description="Helical" evidence="7">
    <location>
        <begin position="66"/>
        <end position="83"/>
    </location>
</feature>
<feature type="transmembrane region" description="Helical" evidence="7">
    <location>
        <begin position="380"/>
        <end position="401"/>
    </location>
</feature>
<accession>A0A0B2X6J8</accession>
<reference evidence="9 10" key="1">
    <citation type="journal article" date="2014" name="Proc. Natl. Acad. Sci. U.S.A.">
        <title>Trajectory and genomic determinants of fungal-pathogen speciation and host adaptation.</title>
        <authorList>
            <person name="Hu X."/>
            <person name="Xiao G."/>
            <person name="Zheng P."/>
            <person name="Shang Y."/>
            <person name="Su Y."/>
            <person name="Zhang X."/>
            <person name="Liu X."/>
            <person name="Zhan S."/>
            <person name="St Leger R.J."/>
            <person name="Wang C."/>
        </authorList>
    </citation>
    <scope>NUCLEOTIDE SEQUENCE [LARGE SCALE GENOMIC DNA]</scope>
    <source>
        <strain evidence="9 10">ARSEF 1941</strain>
    </source>
</reference>
<keyword evidence="10" id="KW-1185">Reference proteome</keyword>
<evidence type="ECO:0000256" key="4">
    <source>
        <dbReference type="ARBA" id="ARBA00022989"/>
    </source>
</evidence>
<evidence type="ECO:0000256" key="6">
    <source>
        <dbReference type="SAM" id="MobiDB-lite"/>
    </source>
</evidence>
<dbReference type="AlphaFoldDB" id="A0A0B2X6J8"/>
<dbReference type="GO" id="GO:0046513">
    <property type="term" value="P:ceramide biosynthetic process"/>
    <property type="evidence" value="ECO:0007669"/>
    <property type="project" value="InterPro"/>
</dbReference>
<dbReference type="RefSeq" id="XP_040682438.1">
    <property type="nucleotide sequence ID" value="XM_040819173.1"/>
</dbReference>
<organism evidence="9 10">
    <name type="scientific">Metarhizium album (strain ARSEF 1941)</name>
    <dbReference type="NCBI Taxonomy" id="1081103"/>
    <lineage>
        <taxon>Eukaryota</taxon>
        <taxon>Fungi</taxon>
        <taxon>Dikarya</taxon>
        <taxon>Ascomycota</taxon>
        <taxon>Pezizomycotina</taxon>
        <taxon>Sordariomycetes</taxon>
        <taxon>Hypocreomycetidae</taxon>
        <taxon>Hypocreales</taxon>
        <taxon>Clavicipitaceae</taxon>
        <taxon>Metarhizium</taxon>
    </lineage>
</organism>
<evidence type="ECO:0000256" key="3">
    <source>
        <dbReference type="ARBA" id="ARBA00022692"/>
    </source>
</evidence>
<gene>
    <name evidence="9" type="ORF">MAM_00374</name>
</gene>
<evidence type="ECO:0000256" key="1">
    <source>
        <dbReference type="ARBA" id="ARBA00004141"/>
    </source>
</evidence>
<feature type="transmembrane region" description="Helical" evidence="7">
    <location>
        <begin position="295"/>
        <end position="316"/>
    </location>
</feature>
<evidence type="ECO:0000256" key="2">
    <source>
        <dbReference type="ARBA" id="ARBA00009808"/>
    </source>
</evidence>
<dbReference type="GO" id="GO:0050291">
    <property type="term" value="F:sphingosine N-acyltransferase activity"/>
    <property type="evidence" value="ECO:0007669"/>
    <property type="project" value="InterPro"/>
</dbReference>
<dbReference type="PANTHER" id="PTHR12560">
    <property type="entry name" value="LONGEVITY ASSURANCE FACTOR 1 LAG1"/>
    <property type="match status" value="1"/>
</dbReference>
<feature type="transmembrane region" description="Helical" evidence="7">
    <location>
        <begin position="201"/>
        <end position="218"/>
    </location>
</feature>
<dbReference type="STRING" id="1081103.A0A0B2X6J8"/>
<keyword evidence="3 7" id="KW-0812">Transmembrane</keyword>
<dbReference type="SMART" id="SM00724">
    <property type="entry name" value="TLC"/>
    <property type="match status" value="1"/>
</dbReference>
<feature type="transmembrane region" description="Helical" evidence="7">
    <location>
        <begin position="157"/>
        <end position="181"/>
    </location>
</feature>
<evidence type="ECO:0000313" key="10">
    <source>
        <dbReference type="Proteomes" id="UP000030816"/>
    </source>
</evidence>
<dbReference type="Pfam" id="PF03798">
    <property type="entry name" value="TRAM_LAG1_CLN8"/>
    <property type="match status" value="2"/>
</dbReference>
<evidence type="ECO:0000256" key="7">
    <source>
        <dbReference type="SAM" id="Phobius"/>
    </source>
</evidence>
<feature type="transmembrane region" description="Helical" evidence="7">
    <location>
        <begin position="114"/>
        <end position="136"/>
    </location>
</feature>
<keyword evidence="5 7" id="KW-0472">Membrane</keyword>
<dbReference type="GeneID" id="63734829"/>
<sequence length="488" mass="56745">MDVHDRAQPLDICAADGPSKSQLTSGSKGPLYMQSSDGKHVLVRRLRRKEDGSWKHFTRWFVENQISLSFNLLALLFLCHNFIPKARAHTHKYFQLAYYNVKSGQYGNGFDDTYFITFCIVLFTLLRAGFMEYILAPVARMQGVTKKKDQIRFTEQAWLLVYYSVFWTMGVYIYCKSPYYLNLREMWTDWPNRELDGLMKSYVLAQWAFWLQQIIVINIEERRKDHWQMFSHHIITTALISSCYFYHHTRVGNVILVIMDVVDLFLPVYSPRPLNIEVLRHNFTNKTQAAKCLKYAGYTTLCDIMFGIFMLSWFVARHFFYVMVCWSVYAHTPEIMPSACFRGSNDNLTGPEEPPPGFSWLIEPFLSSTGRVCYNEIVKWSFLAPLLVLQGITIFWFTMIVRVAMKVVRGDGAEDSRSDDEAVEDEDEYVYEEAEPLEEEVDADEIDLRSWERRAGVKRQASSSGVSLPGHSDRKELLGRIGCEKQVD</sequence>
<comment type="subcellular location">
    <subcellularLocation>
        <location evidence="1">Membrane</location>
        <topology evidence="1">Multi-pass membrane protein</topology>
    </subcellularLocation>
</comment>
<dbReference type="EMBL" id="AZHE01000001">
    <property type="protein sequence ID" value="KHO01373.1"/>
    <property type="molecule type" value="Genomic_DNA"/>
</dbReference>
<comment type="caution">
    <text evidence="9">The sequence shown here is derived from an EMBL/GenBank/DDBJ whole genome shotgun (WGS) entry which is preliminary data.</text>
</comment>
<dbReference type="GO" id="GO:0016020">
    <property type="term" value="C:membrane"/>
    <property type="evidence" value="ECO:0007669"/>
    <property type="project" value="UniProtKB-SubCell"/>
</dbReference>
<dbReference type="OrthoDB" id="537032at2759"/>
<protein>
    <submittedName>
        <fullName evidence="9">Longevity assurance, LAG1/LAC1</fullName>
    </submittedName>
</protein>
<feature type="compositionally biased region" description="Acidic residues" evidence="6">
    <location>
        <begin position="421"/>
        <end position="442"/>
    </location>
</feature>
<feature type="domain" description="TLC" evidence="8">
    <location>
        <begin position="151"/>
        <end position="409"/>
    </location>
</feature>
<keyword evidence="4 7" id="KW-1133">Transmembrane helix</keyword>
<dbReference type="InterPro" id="IPR006634">
    <property type="entry name" value="TLC-dom"/>
</dbReference>
<evidence type="ECO:0000256" key="5">
    <source>
        <dbReference type="ARBA" id="ARBA00023136"/>
    </source>
</evidence>
<feature type="region of interest" description="Disordered" evidence="6">
    <location>
        <begin position="413"/>
        <end position="442"/>
    </location>
</feature>
<dbReference type="HOGENOM" id="CLU_028277_2_2_1"/>
<proteinExistence type="inferred from homology"/>
<evidence type="ECO:0000313" key="9">
    <source>
        <dbReference type="EMBL" id="KHO01373.1"/>
    </source>
</evidence>
<dbReference type="Proteomes" id="UP000030816">
    <property type="component" value="Unassembled WGS sequence"/>
</dbReference>
<dbReference type="InterPro" id="IPR016439">
    <property type="entry name" value="Lag1/Lac1-like"/>
</dbReference>
<dbReference type="PANTHER" id="PTHR12560:SF0">
    <property type="entry name" value="LD18904P"/>
    <property type="match status" value="1"/>
</dbReference>
<evidence type="ECO:0000259" key="8">
    <source>
        <dbReference type="SMART" id="SM00724"/>
    </source>
</evidence>
<name>A0A0B2X6J8_METAS</name>